<evidence type="ECO:0000313" key="21">
    <source>
        <dbReference type="Proteomes" id="UP000304951"/>
    </source>
</evidence>
<dbReference type="Proteomes" id="UP000304947">
    <property type="component" value="Unassembled WGS sequence"/>
</dbReference>
<dbReference type="Proteomes" id="UP000305064">
    <property type="component" value="Unassembled WGS sequence"/>
</dbReference>
<sequence>MSAEYQNQDPIKLATQAEQDLNSHTAKHGHNADLSSNHGHGASDSTAESGVDESIRNKFPGADVTYGSAASGAGNNRDIPLSEGGDINPSTGKLYKAGDFEGAGGPETKAQIHRENAGGNDEVRSNIRN</sequence>
<dbReference type="EMBL" id="QZAR01000084">
    <property type="protein sequence ID" value="THW89345.1"/>
    <property type="molecule type" value="Genomic_DNA"/>
</dbReference>
<evidence type="ECO:0000313" key="22">
    <source>
        <dbReference type="Proteomes" id="UP000305064"/>
    </source>
</evidence>
<evidence type="ECO:0000313" key="6">
    <source>
        <dbReference type="EMBL" id="THW67230.1"/>
    </source>
</evidence>
<evidence type="ECO:0000313" key="18">
    <source>
        <dbReference type="EMBL" id="TIA35975.1"/>
    </source>
</evidence>
<dbReference type="EMBL" id="QZBN01000176">
    <property type="protein sequence ID" value="THZ50123.1"/>
    <property type="molecule type" value="Genomic_DNA"/>
</dbReference>
<evidence type="ECO:0000313" key="29">
    <source>
        <dbReference type="Proteomes" id="UP000309076"/>
    </source>
</evidence>
<evidence type="ECO:0000313" key="25">
    <source>
        <dbReference type="Proteomes" id="UP000308014"/>
    </source>
</evidence>
<dbReference type="EMBL" id="QZAL01000010">
    <property type="protein sequence ID" value="THW50296.1"/>
    <property type="molecule type" value="Genomic_DNA"/>
</dbReference>
<evidence type="ECO:0000313" key="20">
    <source>
        <dbReference type="Proteomes" id="UP000304947"/>
    </source>
</evidence>
<evidence type="ECO:0000313" key="26">
    <source>
        <dbReference type="Proteomes" id="UP000308724"/>
    </source>
</evidence>
<evidence type="ECO:0000256" key="1">
    <source>
        <dbReference type="SAM" id="MobiDB-lite"/>
    </source>
</evidence>
<dbReference type="Proteomes" id="UP000304928">
    <property type="component" value="Unassembled WGS sequence"/>
</dbReference>
<dbReference type="Proteomes" id="UP000308014">
    <property type="component" value="Unassembled WGS sequence"/>
</dbReference>
<dbReference type="Proteomes" id="UP000310687">
    <property type="component" value="Unassembled WGS sequence"/>
</dbReference>
<dbReference type="Proteomes" id="UP000308802">
    <property type="component" value="Unassembled WGS sequence"/>
</dbReference>
<dbReference type="EMBL" id="QZBU01003735">
    <property type="protein sequence ID" value="TIA25036.1"/>
    <property type="molecule type" value="Genomic_DNA"/>
</dbReference>
<evidence type="ECO:0000313" key="33">
    <source>
        <dbReference type="Proteomes" id="UP000310421"/>
    </source>
</evidence>
<evidence type="ECO:0000313" key="9">
    <source>
        <dbReference type="EMBL" id="THX12008.1"/>
    </source>
</evidence>
<dbReference type="EMBL" id="QZAT01000025">
    <property type="protein sequence ID" value="THX31161.1"/>
    <property type="molecule type" value="Genomic_DNA"/>
</dbReference>
<evidence type="ECO:0000313" key="7">
    <source>
        <dbReference type="EMBL" id="THW76570.1"/>
    </source>
</evidence>
<dbReference type="Proteomes" id="UP000309076">
    <property type="component" value="Unassembled WGS sequence"/>
</dbReference>
<evidence type="ECO:0000313" key="34">
    <source>
        <dbReference type="Proteomes" id="UP000310687"/>
    </source>
</evidence>
<dbReference type="EMBL" id="QZAM01000270">
    <property type="protein sequence ID" value="THW35710.1"/>
    <property type="molecule type" value="Genomic_DNA"/>
</dbReference>
<evidence type="ECO:0000313" key="3">
    <source>
        <dbReference type="EMBL" id="THW23358.1"/>
    </source>
</evidence>
<dbReference type="Proteomes" id="UP000308953">
    <property type="component" value="Unassembled WGS sequence"/>
</dbReference>
<evidence type="ECO:0000313" key="17">
    <source>
        <dbReference type="EMBL" id="TIA25036.1"/>
    </source>
</evidence>
<dbReference type="Proteomes" id="UP000308005">
    <property type="component" value="Unassembled WGS sequence"/>
</dbReference>
<evidence type="ECO:0000313" key="27">
    <source>
        <dbReference type="Proteomes" id="UP000308802"/>
    </source>
</evidence>
<evidence type="ECO:0000313" key="32">
    <source>
        <dbReference type="Proteomes" id="UP000310374"/>
    </source>
</evidence>
<dbReference type="EMBL" id="QZAV01000123">
    <property type="protein sequence ID" value="THX37730.1"/>
    <property type="molecule type" value="Genomic_DNA"/>
</dbReference>
<dbReference type="Proteomes" id="UP000304951">
    <property type="component" value="Unassembled WGS sequence"/>
</dbReference>
<dbReference type="AlphaFoldDB" id="A0A1A7MU05"/>
<organism evidence="12 23">
    <name type="scientific">Aureobasidium pullulans</name>
    <name type="common">Black yeast</name>
    <name type="synonym">Pullularia pullulans</name>
    <dbReference type="NCBI Taxonomy" id="5580"/>
    <lineage>
        <taxon>Eukaryota</taxon>
        <taxon>Fungi</taxon>
        <taxon>Dikarya</taxon>
        <taxon>Ascomycota</taxon>
        <taxon>Pezizomycotina</taxon>
        <taxon>Dothideomycetes</taxon>
        <taxon>Dothideomycetidae</taxon>
        <taxon>Dothideales</taxon>
        <taxon>Saccotheciaceae</taxon>
        <taxon>Aureobasidium</taxon>
    </lineage>
</organism>
<dbReference type="EMBL" id="QZAF01000212">
    <property type="protein sequence ID" value="THV70184.1"/>
    <property type="molecule type" value="Genomic_DNA"/>
</dbReference>
<dbReference type="EMBL" id="QZBM01000104">
    <property type="protein sequence ID" value="THZ24298.1"/>
    <property type="molecule type" value="Genomic_DNA"/>
</dbReference>
<dbReference type="EMBL" id="QZAN01000004">
    <property type="protein sequence ID" value="THW67230.1"/>
    <property type="molecule type" value="Genomic_DNA"/>
</dbReference>
<evidence type="ECO:0000313" key="16">
    <source>
        <dbReference type="EMBL" id="THZ73498.1"/>
    </source>
</evidence>
<evidence type="ECO:0000313" key="19">
    <source>
        <dbReference type="Proteomes" id="UP000304928"/>
    </source>
</evidence>
<dbReference type="Proteomes" id="UP000310421">
    <property type="component" value="Unassembled WGS sequence"/>
</dbReference>
<protein>
    <submittedName>
        <fullName evidence="12">Uncharacterized protein</fullName>
    </submittedName>
</protein>
<evidence type="ECO:0000313" key="4">
    <source>
        <dbReference type="EMBL" id="THW35710.1"/>
    </source>
</evidence>
<evidence type="ECO:0000313" key="30">
    <source>
        <dbReference type="Proteomes" id="UP000309734"/>
    </source>
</evidence>
<evidence type="ECO:0000313" key="10">
    <source>
        <dbReference type="EMBL" id="THX31161.1"/>
    </source>
</evidence>
<dbReference type="EMBL" id="QZAS01000013">
    <property type="protein sequence ID" value="THX12008.1"/>
    <property type="molecule type" value="Genomic_DNA"/>
</dbReference>
<feature type="region of interest" description="Disordered" evidence="1">
    <location>
        <begin position="1"/>
        <end position="129"/>
    </location>
</feature>
<name>A0A1A7MU05_AURPU</name>
<evidence type="ECO:0000313" key="13">
    <source>
        <dbReference type="EMBL" id="THY73276.1"/>
    </source>
</evidence>
<dbReference type="Proteomes" id="UP000306584">
    <property type="component" value="Unassembled WGS sequence"/>
</dbReference>
<feature type="compositionally biased region" description="Polar residues" evidence="1">
    <location>
        <begin position="33"/>
        <end position="48"/>
    </location>
</feature>
<accession>A0A1A7MU05</accession>
<dbReference type="EMBL" id="QZBD01000339">
    <property type="protein sequence ID" value="THY18807.1"/>
    <property type="molecule type" value="Genomic_DNA"/>
</dbReference>
<proteinExistence type="predicted"/>
<evidence type="ECO:0000313" key="23">
    <source>
        <dbReference type="Proteomes" id="UP000306584"/>
    </source>
</evidence>
<gene>
    <name evidence="18" type="ORF">D6C78_05755</name>
    <name evidence="17" type="ORF">D6C83_07997</name>
    <name evidence="16" type="ORF">D6C85_04038</name>
    <name evidence="15" type="ORF">D6C90_02867</name>
    <name evidence="14" type="ORF">D6C91_03349</name>
    <name evidence="13" type="ORF">D6C94_05930</name>
    <name evidence="12" type="ORF">D6D01_07196</name>
    <name evidence="11" type="ORF">D6D10_05690</name>
    <name evidence="10" type="ORF">D6D12_03027</name>
    <name evidence="9" type="ORF">D6D13_04609</name>
    <name evidence="8" type="ORF">D6D15_05360</name>
    <name evidence="7" type="ORF">D6D19_03014</name>
    <name evidence="6" type="ORF">D6D20_00795</name>
    <name evidence="4" type="ORF">D6D21_09041</name>
    <name evidence="5" type="ORF">D6D22_01347</name>
    <name evidence="3" type="ORF">D6D24_00638</name>
    <name evidence="2" type="ORF">D6D28_05347</name>
</gene>
<evidence type="ECO:0000313" key="28">
    <source>
        <dbReference type="Proteomes" id="UP000308953"/>
    </source>
</evidence>
<comment type="caution">
    <text evidence="12">The sequence shown here is derived from an EMBL/GenBank/DDBJ whole genome shotgun (WGS) entry which is preliminary data.</text>
</comment>
<dbReference type="Proteomes" id="UP000310121">
    <property type="component" value="Unassembled WGS sequence"/>
</dbReference>
<evidence type="ECO:0000313" key="5">
    <source>
        <dbReference type="EMBL" id="THW50296.1"/>
    </source>
</evidence>
<reference evidence="19 20" key="1">
    <citation type="submission" date="2018-10" db="EMBL/GenBank/DDBJ databases">
        <title>Fifty Aureobasidium pullulans genomes reveal a recombining polyextremotolerant generalist.</title>
        <authorList>
            <person name="Gostincar C."/>
            <person name="Turk M."/>
            <person name="Zajc J."/>
            <person name="Gunde-Cimerman N."/>
        </authorList>
    </citation>
    <scope>NUCLEOTIDE SEQUENCE [LARGE SCALE GENOMIC DNA]</scope>
    <source>
        <strain evidence="10 32">EXF-10081</strain>
        <strain evidence="9">EXF-10085</strain>
        <strain evidence="8 19">EXF-10507</strain>
        <strain evidence="7 27">EXF-10659</strain>
        <strain evidence="6 33">EXF-10751</strain>
        <strain evidence="4 29">EXF-10796</strain>
        <strain evidence="5 34">EXF-11013</strain>
        <strain evidence="3 25">EXF-11318</strain>
        <strain evidence="2 21">EXF-11900</strain>
        <strain evidence="18 26">EXF-1645</strain>
        <strain evidence="17 20">EXF-3380</strain>
        <strain evidence="16 30">EXF-3519</strain>
        <strain evidence="15 31">EXF-3844</strain>
        <strain evidence="14 24">EXF-3863</strain>
        <strain evidence="13 22">EXF-4256</strain>
        <strain evidence="12 23">EXF-6604</strain>
        <strain evidence="11 28">EXF-9785</strain>
    </source>
</reference>
<evidence type="ECO:0000313" key="11">
    <source>
        <dbReference type="EMBL" id="THX37730.1"/>
    </source>
</evidence>
<evidence type="ECO:0000313" key="12">
    <source>
        <dbReference type="EMBL" id="THY18807.1"/>
    </source>
</evidence>
<dbReference type="EMBL" id="QZBS01000095">
    <property type="protein sequence ID" value="THZ73498.1"/>
    <property type="molecule type" value="Genomic_DNA"/>
</dbReference>
<evidence type="ECO:0000313" key="31">
    <source>
        <dbReference type="Proteomes" id="UP000310121"/>
    </source>
</evidence>
<dbReference type="EMBL" id="QZBZ01000116">
    <property type="protein sequence ID" value="TIA35975.1"/>
    <property type="molecule type" value="Genomic_DNA"/>
</dbReference>
<evidence type="ECO:0000313" key="8">
    <source>
        <dbReference type="EMBL" id="THW89345.1"/>
    </source>
</evidence>
<dbReference type="Proteomes" id="UP000309734">
    <property type="component" value="Unassembled WGS sequence"/>
</dbReference>
<dbReference type="EMBL" id="QZAO01000061">
    <property type="protein sequence ID" value="THW76570.1"/>
    <property type="molecule type" value="Genomic_DNA"/>
</dbReference>
<evidence type="ECO:0000313" key="14">
    <source>
        <dbReference type="EMBL" id="THZ24298.1"/>
    </source>
</evidence>
<evidence type="ECO:0000313" key="15">
    <source>
        <dbReference type="EMBL" id="THZ50123.1"/>
    </source>
</evidence>
<dbReference type="EMBL" id="QZBJ01000038">
    <property type="protein sequence ID" value="THY73276.1"/>
    <property type="molecule type" value="Genomic_DNA"/>
</dbReference>
<evidence type="ECO:0000313" key="2">
    <source>
        <dbReference type="EMBL" id="THV70184.1"/>
    </source>
</evidence>
<dbReference type="OrthoDB" id="3359339at2759"/>
<dbReference type="Proteomes" id="UP000310374">
    <property type="component" value="Unassembled WGS sequence"/>
</dbReference>
<feature type="compositionally biased region" description="Basic and acidic residues" evidence="1">
    <location>
        <begin position="110"/>
        <end position="129"/>
    </location>
</feature>
<dbReference type="Proteomes" id="UP000308724">
    <property type="component" value="Unassembled WGS sequence"/>
</dbReference>
<evidence type="ECO:0000313" key="24">
    <source>
        <dbReference type="Proteomes" id="UP000308005"/>
    </source>
</evidence>
<dbReference type="EMBL" id="QZAJ01000009">
    <property type="protein sequence ID" value="THW23358.1"/>
    <property type="molecule type" value="Genomic_DNA"/>
</dbReference>